<dbReference type="STRING" id="40149.A0A0E0E8F5"/>
<evidence type="ECO:0000313" key="2">
    <source>
        <dbReference type="Proteomes" id="UP000008021"/>
    </source>
</evidence>
<organism evidence="1">
    <name type="scientific">Oryza meridionalis</name>
    <dbReference type="NCBI Taxonomy" id="40149"/>
    <lineage>
        <taxon>Eukaryota</taxon>
        <taxon>Viridiplantae</taxon>
        <taxon>Streptophyta</taxon>
        <taxon>Embryophyta</taxon>
        <taxon>Tracheophyta</taxon>
        <taxon>Spermatophyta</taxon>
        <taxon>Magnoliopsida</taxon>
        <taxon>Liliopsida</taxon>
        <taxon>Poales</taxon>
        <taxon>Poaceae</taxon>
        <taxon>BOP clade</taxon>
        <taxon>Oryzoideae</taxon>
        <taxon>Oryzeae</taxon>
        <taxon>Oryzinae</taxon>
        <taxon>Oryza</taxon>
    </lineage>
</organism>
<name>A0A0E0E8F5_9ORYZ</name>
<reference evidence="1" key="2">
    <citation type="submission" date="2018-05" db="EMBL/GenBank/DDBJ databases">
        <title>OmerRS3 (Oryza meridionalis Reference Sequence Version 3).</title>
        <authorList>
            <person name="Zhang J."/>
            <person name="Kudrna D."/>
            <person name="Lee S."/>
            <person name="Talag J."/>
            <person name="Welchert J."/>
            <person name="Wing R.A."/>
        </authorList>
    </citation>
    <scope>NUCLEOTIDE SEQUENCE [LARGE SCALE GENOMIC DNA]</scope>
    <source>
        <strain evidence="1">cv. OR44</strain>
    </source>
</reference>
<evidence type="ECO:0000313" key="1">
    <source>
        <dbReference type="EnsemblPlants" id="OMERI07G04250.1"/>
    </source>
</evidence>
<dbReference type="HOGENOM" id="CLU_082541_0_0_1"/>
<dbReference type="Gramene" id="OMERI07G04250.1">
    <property type="protein sequence ID" value="OMERI07G04250.1"/>
    <property type="gene ID" value="OMERI07G04250"/>
</dbReference>
<dbReference type="AlphaFoldDB" id="A0A0E0E8F5"/>
<dbReference type="eggNOG" id="ENOG502R61T">
    <property type="taxonomic scope" value="Eukaryota"/>
</dbReference>
<proteinExistence type="predicted"/>
<keyword evidence="2" id="KW-1185">Reference proteome</keyword>
<dbReference type="PANTHER" id="PTHR35510">
    <property type="entry name" value="DBH-LIKE MONOOXYGENASE"/>
    <property type="match status" value="1"/>
</dbReference>
<dbReference type="Proteomes" id="UP000008021">
    <property type="component" value="Chromosome 7"/>
</dbReference>
<accession>A0A0E0E8F5</accession>
<protein>
    <submittedName>
        <fullName evidence="1">Uncharacterized protein</fullName>
    </submittedName>
</protein>
<sequence>MAMDAAPALKRKDADPPELWLGGAATAAASGFPVSSRATKIRRLDAEVPPVVPGVCVPPPPPLTTQQLQQPVAGLGAGEVRVFGDQVPVGMAPAAAAAAAKRKVEDALELWLDDVGAASGFPASSRATKIRRLDAEVPPPVVPELCAPPPPPQPVVEVQMCGEEVPVIAVPAPNEERAIVLYKPDDAARNLLLGPLRPEFPLRVSPDWIHGLKSTALREAREHRALFEELAMDETSNLAMVPWVPAPSNSQEASTSAVAATAATTEMMDAEDTSMEVEQDGGSGGSHLAAAGEAPYHQWPQHCMAPPLPAASYQPSPVTWSW</sequence>
<reference evidence="1" key="1">
    <citation type="submission" date="2015-04" db="UniProtKB">
        <authorList>
            <consortium name="EnsemblPlants"/>
        </authorList>
    </citation>
    <scope>IDENTIFICATION</scope>
</reference>
<dbReference type="PANTHER" id="PTHR35510:SF3">
    <property type="entry name" value="OS09G0494500 PROTEIN"/>
    <property type="match status" value="1"/>
</dbReference>
<dbReference type="EnsemblPlants" id="OMERI07G04250.1">
    <property type="protein sequence ID" value="OMERI07G04250.1"/>
    <property type="gene ID" value="OMERI07G04250"/>
</dbReference>